<dbReference type="PANTHER" id="PTHR42718">
    <property type="entry name" value="MAJOR FACILITATOR SUPERFAMILY MULTIDRUG TRANSPORTER MFSC"/>
    <property type="match status" value="1"/>
</dbReference>
<dbReference type="Pfam" id="PF07690">
    <property type="entry name" value="MFS_1"/>
    <property type="match status" value="2"/>
</dbReference>
<reference evidence="8 9" key="1">
    <citation type="submission" date="2019-09" db="EMBL/GenBank/DDBJ databases">
        <authorList>
            <person name="Wang X."/>
        </authorList>
    </citation>
    <scope>NUCLEOTIDE SEQUENCE [LARGE SCALE GENOMIC DNA]</scope>
    <source>
        <strain evidence="8 9">CICC 11023</strain>
    </source>
</reference>
<evidence type="ECO:0000256" key="1">
    <source>
        <dbReference type="ARBA" id="ARBA00004651"/>
    </source>
</evidence>
<feature type="transmembrane region" description="Helical" evidence="6">
    <location>
        <begin position="266"/>
        <end position="290"/>
    </location>
</feature>
<dbReference type="InterPro" id="IPR011701">
    <property type="entry name" value="MFS"/>
</dbReference>
<feature type="transmembrane region" description="Helical" evidence="6">
    <location>
        <begin position="137"/>
        <end position="161"/>
    </location>
</feature>
<evidence type="ECO:0000256" key="3">
    <source>
        <dbReference type="ARBA" id="ARBA00022692"/>
    </source>
</evidence>
<feature type="transmembrane region" description="Helical" evidence="6">
    <location>
        <begin position="79"/>
        <end position="98"/>
    </location>
</feature>
<feature type="transmembrane region" description="Helical" evidence="6">
    <location>
        <begin position="200"/>
        <end position="220"/>
    </location>
</feature>
<feature type="transmembrane region" description="Helical" evidence="6">
    <location>
        <begin position="12"/>
        <end position="39"/>
    </location>
</feature>
<dbReference type="GO" id="GO:0022857">
    <property type="term" value="F:transmembrane transporter activity"/>
    <property type="evidence" value="ECO:0007669"/>
    <property type="project" value="InterPro"/>
</dbReference>
<evidence type="ECO:0000313" key="9">
    <source>
        <dbReference type="Proteomes" id="UP000323876"/>
    </source>
</evidence>
<evidence type="ECO:0000256" key="6">
    <source>
        <dbReference type="SAM" id="Phobius"/>
    </source>
</evidence>
<dbReference type="RefSeq" id="WP_150401349.1">
    <property type="nucleotide sequence ID" value="NZ_VXLC01000003.1"/>
</dbReference>
<feature type="transmembrane region" description="Helical" evidence="6">
    <location>
        <begin position="51"/>
        <end position="67"/>
    </location>
</feature>
<keyword evidence="4 6" id="KW-1133">Transmembrane helix</keyword>
<keyword evidence="3 6" id="KW-0812">Transmembrane</keyword>
<feature type="transmembrane region" description="Helical" evidence="6">
    <location>
        <begin position="332"/>
        <end position="352"/>
    </location>
</feature>
<keyword evidence="9" id="KW-1185">Reference proteome</keyword>
<feature type="transmembrane region" description="Helical" evidence="6">
    <location>
        <begin position="434"/>
        <end position="454"/>
    </location>
</feature>
<feature type="transmembrane region" description="Helical" evidence="6">
    <location>
        <begin position="358"/>
        <end position="382"/>
    </location>
</feature>
<organism evidence="8 9">
    <name type="scientific">Nocardia colli</name>
    <dbReference type="NCBI Taxonomy" id="2545717"/>
    <lineage>
        <taxon>Bacteria</taxon>
        <taxon>Bacillati</taxon>
        <taxon>Actinomycetota</taxon>
        <taxon>Actinomycetes</taxon>
        <taxon>Mycobacteriales</taxon>
        <taxon>Nocardiaceae</taxon>
        <taxon>Nocardia</taxon>
    </lineage>
</organism>
<dbReference type="CDD" id="cd17321">
    <property type="entry name" value="MFS_MMR_MDR_like"/>
    <property type="match status" value="1"/>
</dbReference>
<accession>A0A5N0ELB9</accession>
<dbReference type="OrthoDB" id="7375466at2"/>
<feature type="transmembrane region" description="Helical" evidence="6">
    <location>
        <begin position="302"/>
        <end position="320"/>
    </location>
</feature>
<evidence type="ECO:0000256" key="5">
    <source>
        <dbReference type="ARBA" id="ARBA00023136"/>
    </source>
</evidence>
<feature type="transmembrane region" description="Helical" evidence="6">
    <location>
        <begin position="403"/>
        <end position="422"/>
    </location>
</feature>
<dbReference type="PROSITE" id="PS00216">
    <property type="entry name" value="SUGAR_TRANSPORT_1"/>
    <property type="match status" value="1"/>
</dbReference>
<name>A0A5N0ELB9_9NOCA</name>
<dbReference type="InterPro" id="IPR036259">
    <property type="entry name" value="MFS_trans_sf"/>
</dbReference>
<feature type="transmembrane region" description="Helical" evidence="6">
    <location>
        <begin position="226"/>
        <end position="246"/>
    </location>
</feature>
<dbReference type="EMBL" id="VXLC01000003">
    <property type="protein sequence ID" value="KAA8889074.1"/>
    <property type="molecule type" value="Genomic_DNA"/>
</dbReference>
<dbReference type="PRINTS" id="PR01036">
    <property type="entry name" value="TCRTETB"/>
</dbReference>
<evidence type="ECO:0000256" key="4">
    <source>
        <dbReference type="ARBA" id="ARBA00022989"/>
    </source>
</evidence>
<dbReference type="Gene3D" id="1.20.1720.10">
    <property type="entry name" value="Multidrug resistance protein D"/>
    <property type="match status" value="1"/>
</dbReference>
<keyword evidence="5 6" id="KW-0472">Membrane</keyword>
<dbReference type="InterPro" id="IPR020846">
    <property type="entry name" value="MFS_dom"/>
</dbReference>
<comment type="subcellular location">
    <subcellularLocation>
        <location evidence="1">Cell membrane</location>
        <topology evidence="1">Multi-pass membrane protein</topology>
    </subcellularLocation>
</comment>
<protein>
    <submittedName>
        <fullName evidence="8">MFS transporter</fullName>
    </submittedName>
</protein>
<keyword evidence="2" id="KW-0813">Transport</keyword>
<evidence type="ECO:0000313" key="8">
    <source>
        <dbReference type="EMBL" id="KAA8889074.1"/>
    </source>
</evidence>
<feature type="domain" description="Major facilitator superfamily (MFS) profile" evidence="7">
    <location>
        <begin position="13"/>
        <end position="457"/>
    </location>
</feature>
<proteinExistence type="predicted"/>
<sequence>MTVEIPARRRVIGFTGLAVASFLGCIDLTIVTTALPAIGADLRAGASNTELTLGVFLMALSMFMVMAGRVADRLGRRKVLLFGLALFVVASAGAAVSWSIGVLLVARFVQGAACAVLYTSTSTLVESLFPQGDRGKAIGWLYSVNGLGLAIGPVLGGLLVPSLGWQSIFWINIPLGIAALIAIALAVPRAQPDTSGGTDWAGQVVVAFAVVSAVGIFVLGDLRGWLSPWVLIAAVVLVAAVAVGIVAERRAANPLIDPALFGNRRFVAAIVSDFSLGLCYAAALLVIPTYLTQGRDFDVRQAGFVLLLVSGTLALSSPVTGRFVDRLGAHSLLPWGFGLLVLAGAGIAWSAFGDQLAVLFVALVLFGGGWALVLGPATVLAISTVSPTRSGFAVGASWTFHNLGGAIGAAVATVVFGHIDLGRAQEVGDATGRVASIIAITSLVAAIVVVALTAGRAEKAADARSAAELSIPVEAGTTSS</sequence>
<comment type="caution">
    <text evidence="8">The sequence shown here is derived from an EMBL/GenBank/DDBJ whole genome shotgun (WGS) entry which is preliminary data.</text>
</comment>
<dbReference type="GO" id="GO:0005886">
    <property type="term" value="C:plasma membrane"/>
    <property type="evidence" value="ECO:0007669"/>
    <property type="project" value="UniProtKB-SubCell"/>
</dbReference>
<evidence type="ECO:0000256" key="2">
    <source>
        <dbReference type="ARBA" id="ARBA00022448"/>
    </source>
</evidence>
<dbReference type="Proteomes" id="UP000323876">
    <property type="component" value="Unassembled WGS sequence"/>
</dbReference>
<dbReference type="PANTHER" id="PTHR42718:SF9">
    <property type="entry name" value="MAJOR FACILITATOR SUPERFAMILY MULTIDRUG TRANSPORTER MFSC"/>
    <property type="match status" value="1"/>
</dbReference>
<dbReference type="Gene3D" id="1.20.1250.20">
    <property type="entry name" value="MFS general substrate transporter like domains"/>
    <property type="match status" value="1"/>
</dbReference>
<dbReference type="AlphaFoldDB" id="A0A5N0ELB9"/>
<dbReference type="SUPFAM" id="SSF103473">
    <property type="entry name" value="MFS general substrate transporter"/>
    <property type="match status" value="1"/>
</dbReference>
<dbReference type="InterPro" id="IPR005829">
    <property type="entry name" value="Sugar_transporter_CS"/>
</dbReference>
<gene>
    <name evidence="8" type="ORF">F3087_08810</name>
</gene>
<feature type="transmembrane region" description="Helical" evidence="6">
    <location>
        <begin position="167"/>
        <end position="188"/>
    </location>
</feature>
<evidence type="ECO:0000259" key="7">
    <source>
        <dbReference type="PROSITE" id="PS50850"/>
    </source>
</evidence>
<dbReference type="PROSITE" id="PS50850">
    <property type="entry name" value="MFS"/>
    <property type="match status" value="1"/>
</dbReference>